<gene>
    <name evidence="1" type="ORF">DFH94DRAFT_858349</name>
</gene>
<dbReference type="AlphaFoldDB" id="A0A9P5JU86"/>
<accession>A0A9P5JU86</accession>
<protein>
    <submittedName>
        <fullName evidence="1">Uncharacterized protein</fullName>
    </submittedName>
</protein>
<dbReference type="OrthoDB" id="2536866at2759"/>
<organism evidence="1 2">
    <name type="scientific">Russula ochroleuca</name>
    <dbReference type="NCBI Taxonomy" id="152965"/>
    <lineage>
        <taxon>Eukaryota</taxon>
        <taxon>Fungi</taxon>
        <taxon>Dikarya</taxon>
        <taxon>Basidiomycota</taxon>
        <taxon>Agaricomycotina</taxon>
        <taxon>Agaricomycetes</taxon>
        <taxon>Russulales</taxon>
        <taxon>Russulaceae</taxon>
        <taxon>Russula</taxon>
    </lineage>
</organism>
<name>A0A9P5JU86_9AGAM</name>
<proteinExistence type="predicted"/>
<reference evidence="1" key="1">
    <citation type="submission" date="2019-10" db="EMBL/GenBank/DDBJ databases">
        <authorList>
            <consortium name="DOE Joint Genome Institute"/>
            <person name="Kuo A."/>
            <person name="Miyauchi S."/>
            <person name="Kiss E."/>
            <person name="Drula E."/>
            <person name="Kohler A."/>
            <person name="Sanchez-Garcia M."/>
            <person name="Andreopoulos B."/>
            <person name="Barry K.W."/>
            <person name="Bonito G."/>
            <person name="Buee M."/>
            <person name="Carver A."/>
            <person name="Chen C."/>
            <person name="Cichocki N."/>
            <person name="Clum A."/>
            <person name="Culley D."/>
            <person name="Crous P.W."/>
            <person name="Fauchery L."/>
            <person name="Girlanda M."/>
            <person name="Hayes R."/>
            <person name="Keri Z."/>
            <person name="LaButti K."/>
            <person name="Lipzen A."/>
            <person name="Lombard V."/>
            <person name="Magnuson J."/>
            <person name="Maillard F."/>
            <person name="Morin E."/>
            <person name="Murat C."/>
            <person name="Nolan M."/>
            <person name="Ohm R."/>
            <person name="Pangilinan J."/>
            <person name="Pereira M."/>
            <person name="Perotto S."/>
            <person name="Peter M."/>
            <person name="Riley R."/>
            <person name="Sitrit Y."/>
            <person name="Stielow B."/>
            <person name="Szollosi G."/>
            <person name="Zifcakova L."/>
            <person name="Stursova M."/>
            <person name="Spatafora J.W."/>
            <person name="Tedersoo L."/>
            <person name="Vaario L.-M."/>
            <person name="Yamada A."/>
            <person name="Yan M."/>
            <person name="Wang P."/>
            <person name="Xu J."/>
            <person name="Bruns T."/>
            <person name="Baldrian P."/>
            <person name="Vilgalys R."/>
            <person name="Henrissat B."/>
            <person name="Grigoriev I.V."/>
            <person name="Hibbett D."/>
            <person name="Nagy L.G."/>
            <person name="Martin F.M."/>
        </authorList>
    </citation>
    <scope>NUCLEOTIDE SEQUENCE</scope>
    <source>
        <strain evidence="1">Prilba</strain>
    </source>
</reference>
<keyword evidence="2" id="KW-1185">Reference proteome</keyword>
<dbReference type="Proteomes" id="UP000759537">
    <property type="component" value="Unassembled WGS sequence"/>
</dbReference>
<comment type="caution">
    <text evidence="1">The sequence shown here is derived from an EMBL/GenBank/DDBJ whole genome shotgun (WGS) entry which is preliminary data.</text>
</comment>
<evidence type="ECO:0000313" key="1">
    <source>
        <dbReference type="EMBL" id="KAF8460701.1"/>
    </source>
</evidence>
<reference evidence="1" key="2">
    <citation type="journal article" date="2020" name="Nat. Commun.">
        <title>Large-scale genome sequencing of mycorrhizal fungi provides insights into the early evolution of symbiotic traits.</title>
        <authorList>
            <person name="Miyauchi S."/>
            <person name="Kiss E."/>
            <person name="Kuo A."/>
            <person name="Drula E."/>
            <person name="Kohler A."/>
            <person name="Sanchez-Garcia M."/>
            <person name="Morin E."/>
            <person name="Andreopoulos B."/>
            <person name="Barry K.W."/>
            <person name="Bonito G."/>
            <person name="Buee M."/>
            <person name="Carver A."/>
            <person name="Chen C."/>
            <person name="Cichocki N."/>
            <person name="Clum A."/>
            <person name="Culley D."/>
            <person name="Crous P.W."/>
            <person name="Fauchery L."/>
            <person name="Girlanda M."/>
            <person name="Hayes R.D."/>
            <person name="Keri Z."/>
            <person name="LaButti K."/>
            <person name="Lipzen A."/>
            <person name="Lombard V."/>
            <person name="Magnuson J."/>
            <person name="Maillard F."/>
            <person name="Murat C."/>
            <person name="Nolan M."/>
            <person name="Ohm R.A."/>
            <person name="Pangilinan J."/>
            <person name="Pereira M.F."/>
            <person name="Perotto S."/>
            <person name="Peter M."/>
            <person name="Pfister S."/>
            <person name="Riley R."/>
            <person name="Sitrit Y."/>
            <person name="Stielow J.B."/>
            <person name="Szollosi G."/>
            <person name="Zifcakova L."/>
            <person name="Stursova M."/>
            <person name="Spatafora J.W."/>
            <person name="Tedersoo L."/>
            <person name="Vaario L.M."/>
            <person name="Yamada A."/>
            <person name="Yan M."/>
            <person name="Wang P."/>
            <person name="Xu J."/>
            <person name="Bruns T."/>
            <person name="Baldrian P."/>
            <person name="Vilgalys R."/>
            <person name="Dunand C."/>
            <person name="Henrissat B."/>
            <person name="Grigoriev I.V."/>
            <person name="Hibbett D."/>
            <person name="Nagy L.G."/>
            <person name="Martin F.M."/>
        </authorList>
    </citation>
    <scope>NUCLEOTIDE SEQUENCE</scope>
    <source>
        <strain evidence="1">Prilba</strain>
    </source>
</reference>
<evidence type="ECO:0000313" key="2">
    <source>
        <dbReference type="Proteomes" id="UP000759537"/>
    </source>
</evidence>
<dbReference type="EMBL" id="WHVB01000164">
    <property type="protein sequence ID" value="KAF8460701.1"/>
    <property type="molecule type" value="Genomic_DNA"/>
</dbReference>
<sequence>MHVLRSTLLGYLSPIMLLPHPAPLHIRTIDPDSSHSTQTPSIDACSPLNRSRETIALDLSIALKVHDGRVRVHLGQPETFREDRDPFDLMQLRASLGSPLYLPRSKARRGRRPLASDGHASVTTHGIADDPLPVMLVMVVGVIAGEVGEGLPSVGCMEAAAAVGEGAAGLGLFSLEGADAGGNVGELGVDVVVAADIGVETPILGRILDLQ</sequence>